<dbReference type="SUPFAM" id="SSF57716">
    <property type="entry name" value="Glucocorticoid receptor-like (DNA-binding domain)"/>
    <property type="match status" value="1"/>
</dbReference>
<evidence type="ECO:0000256" key="3">
    <source>
        <dbReference type="ARBA" id="ARBA00022771"/>
    </source>
</evidence>
<dbReference type="PRINTS" id="PR00619">
    <property type="entry name" value="GATAZNFINGER"/>
</dbReference>
<dbReference type="PROSITE" id="PS00344">
    <property type="entry name" value="GATA_ZN_FINGER_1"/>
    <property type="match status" value="1"/>
</dbReference>
<evidence type="ECO:0000256" key="4">
    <source>
        <dbReference type="ARBA" id="ARBA00022833"/>
    </source>
</evidence>
<dbReference type="Pfam" id="PF00320">
    <property type="entry name" value="GATA"/>
    <property type="match status" value="1"/>
</dbReference>
<dbReference type="RefSeq" id="XP_014679149.1">
    <property type="nucleotide sequence ID" value="XM_014823663.1"/>
</dbReference>
<evidence type="ECO:0000256" key="7">
    <source>
        <dbReference type="ARBA" id="ARBA00023242"/>
    </source>
</evidence>
<feature type="domain" description="GATA-type" evidence="9">
    <location>
        <begin position="4"/>
        <end position="57"/>
    </location>
</feature>
<accession>A0ABM1F3X8</accession>
<reference evidence="11" key="1">
    <citation type="submission" date="2025-08" db="UniProtKB">
        <authorList>
            <consortium name="RefSeq"/>
        </authorList>
    </citation>
    <scope>IDENTIFICATION</scope>
</reference>
<evidence type="ECO:0000259" key="9">
    <source>
        <dbReference type="PROSITE" id="PS50114"/>
    </source>
</evidence>
<dbReference type="InterPro" id="IPR039355">
    <property type="entry name" value="Transcription_factor_GATA"/>
</dbReference>
<sequence>SAAKRAGTNCANCGTTTTTLWRRNQNGDPVCNACGLYYKLHAVNRPMTMKKEGIQTRNRKLSTKSKKKKGHLQLSALSIPEICKPHHGMDSKFSSFGSAAGLSHYMPTAVTSHLSHYVPAVSSSFAMPQSHHAASSLSYHHQGSLSFGTSNGFSGIVGALA</sequence>
<evidence type="ECO:0000256" key="6">
    <source>
        <dbReference type="ARBA" id="ARBA00023163"/>
    </source>
</evidence>
<evidence type="ECO:0000256" key="2">
    <source>
        <dbReference type="ARBA" id="ARBA00022723"/>
    </source>
</evidence>
<feature type="non-terminal residue" evidence="11">
    <location>
        <position position="1"/>
    </location>
</feature>
<dbReference type="SMART" id="SM00401">
    <property type="entry name" value="ZnF_GATA"/>
    <property type="match status" value="1"/>
</dbReference>
<dbReference type="InterPro" id="IPR000679">
    <property type="entry name" value="Znf_GATA"/>
</dbReference>
<dbReference type="PROSITE" id="PS50114">
    <property type="entry name" value="GATA_ZN_FINGER_2"/>
    <property type="match status" value="1"/>
</dbReference>
<evidence type="ECO:0000313" key="10">
    <source>
        <dbReference type="Proteomes" id="UP000695022"/>
    </source>
</evidence>
<comment type="subcellular location">
    <subcellularLocation>
        <location evidence="1">Nucleus</location>
    </subcellularLocation>
</comment>
<evidence type="ECO:0000313" key="11">
    <source>
        <dbReference type="RefSeq" id="XP_014679149.1"/>
    </source>
</evidence>
<keyword evidence="10" id="KW-1185">Reference proteome</keyword>
<dbReference type="GeneID" id="106819002"/>
<name>A0ABM1F3X8_PRICU</name>
<keyword evidence="3 8" id="KW-0863">Zinc-finger</keyword>
<dbReference type="PANTHER" id="PTHR10071:SF281">
    <property type="entry name" value="BOX A-BINDING FACTOR-RELATED"/>
    <property type="match status" value="1"/>
</dbReference>
<evidence type="ECO:0000256" key="5">
    <source>
        <dbReference type="ARBA" id="ARBA00023015"/>
    </source>
</evidence>
<evidence type="ECO:0000256" key="1">
    <source>
        <dbReference type="ARBA" id="ARBA00004123"/>
    </source>
</evidence>
<keyword evidence="5" id="KW-0805">Transcription regulation</keyword>
<dbReference type="Proteomes" id="UP000695022">
    <property type="component" value="Unplaced"/>
</dbReference>
<keyword evidence="6" id="KW-0804">Transcription</keyword>
<evidence type="ECO:0000256" key="8">
    <source>
        <dbReference type="PROSITE-ProRule" id="PRU00094"/>
    </source>
</evidence>
<dbReference type="CDD" id="cd00202">
    <property type="entry name" value="ZnF_GATA"/>
    <property type="match status" value="1"/>
</dbReference>
<gene>
    <name evidence="11" type="primary">LOC106819002</name>
</gene>
<dbReference type="Gene3D" id="3.30.50.10">
    <property type="entry name" value="Erythroid Transcription Factor GATA-1, subunit A"/>
    <property type="match status" value="1"/>
</dbReference>
<proteinExistence type="predicted"/>
<protein>
    <submittedName>
        <fullName evidence="11">GATA-binding factor 2-like</fullName>
    </submittedName>
</protein>
<keyword evidence="7" id="KW-0539">Nucleus</keyword>
<keyword evidence="2" id="KW-0479">Metal-binding</keyword>
<dbReference type="InterPro" id="IPR013088">
    <property type="entry name" value="Znf_NHR/GATA"/>
</dbReference>
<organism evidence="10 11">
    <name type="scientific">Priapulus caudatus</name>
    <name type="common">Priapulid worm</name>
    <dbReference type="NCBI Taxonomy" id="37621"/>
    <lineage>
        <taxon>Eukaryota</taxon>
        <taxon>Metazoa</taxon>
        <taxon>Ecdysozoa</taxon>
        <taxon>Scalidophora</taxon>
        <taxon>Priapulida</taxon>
        <taxon>Priapulimorpha</taxon>
        <taxon>Priapulimorphida</taxon>
        <taxon>Priapulidae</taxon>
        <taxon>Priapulus</taxon>
    </lineage>
</organism>
<keyword evidence="4" id="KW-0862">Zinc</keyword>
<dbReference type="PANTHER" id="PTHR10071">
    <property type="entry name" value="TRANSCRIPTION FACTOR GATA FAMILY MEMBER"/>
    <property type="match status" value="1"/>
</dbReference>